<evidence type="ECO:0000313" key="7">
    <source>
        <dbReference type="Proteomes" id="UP001217754"/>
    </source>
</evidence>
<proteinExistence type="inferred from homology"/>
<dbReference type="HAMAP" id="MF_03037">
    <property type="entry name" value="ciao1"/>
    <property type="match status" value="1"/>
</dbReference>
<feature type="repeat" description="WD" evidence="4">
    <location>
        <begin position="285"/>
        <end position="317"/>
    </location>
</feature>
<dbReference type="InterPro" id="IPR015943">
    <property type="entry name" value="WD40/YVTN_repeat-like_dom_sf"/>
</dbReference>
<dbReference type="CDD" id="cd00200">
    <property type="entry name" value="WD40"/>
    <property type="match status" value="1"/>
</dbReference>
<feature type="repeat" description="WD" evidence="4">
    <location>
        <begin position="585"/>
        <end position="599"/>
    </location>
</feature>
<keyword evidence="7" id="KW-1185">Reference proteome</keyword>
<dbReference type="PANTHER" id="PTHR19920:SF0">
    <property type="entry name" value="CYTOSOLIC IRON-SULFUR PROTEIN ASSEMBLY PROTEIN CIAO1-RELATED"/>
    <property type="match status" value="1"/>
</dbReference>
<dbReference type="Pfam" id="PF12243">
    <property type="entry name" value="CTK3"/>
    <property type="match status" value="1"/>
</dbReference>
<dbReference type="InterPro" id="IPR024637">
    <property type="entry name" value="Ctk3_C"/>
</dbReference>
<dbReference type="SUPFAM" id="SSF50978">
    <property type="entry name" value="WD40 repeat-like"/>
    <property type="match status" value="1"/>
</dbReference>
<evidence type="ECO:0000256" key="2">
    <source>
        <dbReference type="ARBA" id="ARBA00022737"/>
    </source>
</evidence>
<reference evidence="6" key="1">
    <citation type="submission" date="2023-03" db="EMBL/GenBank/DDBJ databases">
        <title>Mating type loci evolution in Malassezia.</title>
        <authorList>
            <person name="Coelho M.A."/>
        </authorList>
    </citation>
    <scope>NUCLEOTIDE SEQUENCE</scope>
    <source>
        <strain evidence="6">CBS 9431</strain>
    </source>
</reference>
<comment type="function">
    <text evidence="3">Essential component of the cytosolic iron-sulfur (Fe/S) protein assembly machinery. Required for the maturation of extramitochondrial Fe/S proteins.</text>
</comment>
<feature type="repeat" description="WD" evidence="4">
    <location>
        <begin position="339"/>
        <end position="373"/>
    </location>
</feature>
<dbReference type="InterPro" id="IPR028608">
    <property type="entry name" value="CIAO1/Cia1"/>
</dbReference>
<protein>
    <recommendedName>
        <fullName evidence="3">Probable cytosolic iron-sulfur protein assembly protein 1</fullName>
    </recommendedName>
</protein>
<keyword evidence="1 4" id="KW-0853">WD repeat</keyword>
<feature type="domain" description="CID" evidence="5">
    <location>
        <begin position="2"/>
        <end position="142"/>
    </location>
</feature>
<dbReference type="AlphaFoldDB" id="A0AAF0JAD4"/>
<feature type="repeat" description="WD" evidence="4">
    <location>
        <begin position="429"/>
        <end position="460"/>
    </location>
</feature>
<dbReference type="PROSITE" id="PS00678">
    <property type="entry name" value="WD_REPEATS_1"/>
    <property type="match status" value="1"/>
</dbReference>
<keyword evidence="2" id="KW-0677">Repeat</keyword>
<name>A0AAF0JAD4_9BASI</name>
<dbReference type="PROSITE" id="PS50294">
    <property type="entry name" value="WD_REPEATS_REGION"/>
    <property type="match status" value="4"/>
</dbReference>
<evidence type="ECO:0000259" key="5">
    <source>
        <dbReference type="PROSITE" id="PS51391"/>
    </source>
</evidence>
<dbReference type="InterPro" id="IPR020472">
    <property type="entry name" value="WD40_PAC1"/>
</dbReference>
<dbReference type="InterPro" id="IPR001680">
    <property type="entry name" value="WD40_rpt"/>
</dbReference>
<organism evidence="6 7">
    <name type="scientific">Malassezia japonica</name>
    <dbReference type="NCBI Taxonomy" id="223818"/>
    <lineage>
        <taxon>Eukaryota</taxon>
        <taxon>Fungi</taxon>
        <taxon>Dikarya</taxon>
        <taxon>Basidiomycota</taxon>
        <taxon>Ustilaginomycotina</taxon>
        <taxon>Malasseziomycetes</taxon>
        <taxon>Malasseziales</taxon>
        <taxon>Malasseziaceae</taxon>
        <taxon>Malassezia</taxon>
    </lineage>
</organism>
<dbReference type="InterPro" id="IPR036322">
    <property type="entry name" value="WD40_repeat_dom_sf"/>
</dbReference>
<dbReference type="InterPro" id="IPR008942">
    <property type="entry name" value="ENTH_VHS"/>
</dbReference>
<dbReference type="InterPro" id="IPR024638">
    <property type="entry name" value="Ctk3_N"/>
</dbReference>
<dbReference type="GO" id="GO:0016301">
    <property type="term" value="F:kinase activity"/>
    <property type="evidence" value="ECO:0007669"/>
    <property type="project" value="UniProtKB-KW"/>
</dbReference>
<dbReference type="InterPro" id="IPR019775">
    <property type="entry name" value="WD40_repeat_CS"/>
</dbReference>
<dbReference type="PROSITE" id="PS51391">
    <property type="entry name" value="CID"/>
    <property type="match status" value="1"/>
</dbReference>
<keyword evidence="6" id="KW-0418">Kinase</keyword>
<feature type="repeat" description="WD" evidence="4">
    <location>
        <begin position="384"/>
        <end position="415"/>
    </location>
</feature>
<evidence type="ECO:0000256" key="4">
    <source>
        <dbReference type="PROSITE-ProRule" id="PRU00221"/>
    </source>
</evidence>
<dbReference type="PANTHER" id="PTHR19920">
    <property type="entry name" value="WD40 PROTEIN CIAO1"/>
    <property type="match status" value="1"/>
</dbReference>
<accession>A0AAF0JAD4</accession>
<dbReference type="Gene3D" id="2.130.10.10">
    <property type="entry name" value="YVTN repeat-like/Quinoprotein amine dehydrogenase"/>
    <property type="match status" value="1"/>
</dbReference>
<dbReference type="Pfam" id="PF00400">
    <property type="entry name" value="WD40"/>
    <property type="match status" value="4"/>
</dbReference>
<dbReference type="GeneID" id="85225982"/>
<dbReference type="InterPro" id="IPR006569">
    <property type="entry name" value="CID_dom"/>
</dbReference>
<keyword evidence="6" id="KW-0808">Transferase</keyword>
<comment type="similarity">
    <text evidence="3">Belongs to the WD repeat CIA1 family.</text>
</comment>
<evidence type="ECO:0000256" key="1">
    <source>
        <dbReference type="ARBA" id="ARBA00022574"/>
    </source>
</evidence>
<dbReference type="EMBL" id="CP119960">
    <property type="protein sequence ID" value="WFD39358.1"/>
    <property type="molecule type" value="Genomic_DNA"/>
</dbReference>
<evidence type="ECO:0000256" key="3">
    <source>
        <dbReference type="HAMAP-Rule" id="MF_03037"/>
    </source>
</evidence>
<dbReference type="SMART" id="SM00320">
    <property type="entry name" value="WD40"/>
    <property type="match status" value="6"/>
</dbReference>
<dbReference type="Proteomes" id="UP001217754">
    <property type="component" value="Chromosome 3"/>
</dbReference>
<sequence>MDPFQVRMEFLALLKRLNASEQSIRKTVAFALRYATRCSDDIWDCVMTECAKAPSNTRINVLFMLDAFLADDFETSPEEVGVYRTLAVRDLPAIINMVVPPDSWDAVLNITSTRQILASWESKRIFDPRLLNSLQETIEQRAASVRERAQHGDMADIARVSRADVLRRVEEDRERHKRLRENSWKLPPMSYLHAFDPPRSHSQGNVDVPTATLAPSAPVDAVALEFDQHWETTSDLNEDDLDYMREETRLTSLQDRDVRLHAYTSLPSGVTGEKQVVFSLREVIPTGHKRTVRQVAWAPSGDIMATASFDCTVGIWERTPPEVRGEDPNEPEWDCSGTLEGHDSECKSVAFSHNGSLLASCSRDKSVWIWEVQPDSEFECLSVMMEHTQDVKMVAWHPKEEILASASYDDTIKLYVDDPSEDWFCYSTLNGHSSTVWSMAFSPCGRFLASASDDNTVRIWRRFTAQECEANGLAPEGKIPGRAGDKWVEVQRIDGHFSRTIYSLSWTIGEPGDASQSYGKLAAAGADGKILVFYMGESAEKFKPSVVLGASVENAHGVSDINCISWAPIPQKSEDDTTPQQAPTMLASAGDDGEIHIWT</sequence>
<dbReference type="PRINTS" id="PR00320">
    <property type="entry name" value="GPROTEINBRPT"/>
</dbReference>
<dbReference type="GO" id="GO:0097361">
    <property type="term" value="C:cytosolic [4Fe-4S] assembly targeting complex"/>
    <property type="evidence" value="ECO:0007669"/>
    <property type="project" value="InterPro"/>
</dbReference>
<dbReference type="PROSITE" id="PS50082">
    <property type="entry name" value="WD_REPEATS_2"/>
    <property type="match status" value="5"/>
</dbReference>
<dbReference type="Gene3D" id="1.25.40.90">
    <property type="match status" value="1"/>
</dbReference>
<evidence type="ECO:0000313" key="6">
    <source>
        <dbReference type="EMBL" id="WFD39358.1"/>
    </source>
</evidence>
<dbReference type="RefSeq" id="XP_060122255.1">
    <property type="nucleotide sequence ID" value="XM_060266272.1"/>
</dbReference>
<gene>
    <name evidence="6" type="primary">GUT1</name>
    <name evidence="3" type="synonym">CIA1</name>
    <name evidence="6" type="ORF">MJAP1_002331</name>
</gene>
<dbReference type="Pfam" id="PF12350">
    <property type="entry name" value="CTK3_C"/>
    <property type="match status" value="1"/>
</dbReference>
<dbReference type="GO" id="GO:0016226">
    <property type="term" value="P:iron-sulfur cluster assembly"/>
    <property type="evidence" value="ECO:0007669"/>
    <property type="project" value="UniProtKB-UniRule"/>
</dbReference>